<dbReference type="Pfam" id="PF04909">
    <property type="entry name" value="Amidohydro_2"/>
    <property type="match status" value="1"/>
</dbReference>
<dbReference type="Proteomes" id="UP001499882">
    <property type="component" value="Unassembled WGS sequence"/>
</dbReference>
<reference evidence="3" key="1">
    <citation type="journal article" date="2019" name="Int. J. Syst. Evol. Microbiol.">
        <title>The Global Catalogue of Microorganisms (GCM) 10K type strain sequencing project: providing services to taxonomists for standard genome sequencing and annotation.</title>
        <authorList>
            <consortium name="The Broad Institute Genomics Platform"/>
            <consortium name="The Broad Institute Genome Sequencing Center for Infectious Disease"/>
            <person name="Wu L."/>
            <person name="Ma J."/>
        </authorList>
    </citation>
    <scope>NUCLEOTIDE SEQUENCE [LARGE SCALE GENOMIC DNA]</scope>
    <source>
        <strain evidence="3">JCM 18532</strain>
    </source>
</reference>
<protein>
    <submittedName>
        <fullName evidence="2">Amidohydrolase family protein</fullName>
    </submittedName>
</protein>
<accession>A0ABP8Z999</accession>
<dbReference type="InterPro" id="IPR006680">
    <property type="entry name" value="Amidohydro-rel"/>
</dbReference>
<dbReference type="InterPro" id="IPR032466">
    <property type="entry name" value="Metal_Hydrolase"/>
</dbReference>
<evidence type="ECO:0000259" key="1">
    <source>
        <dbReference type="Pfam" id="PF04909"/>
    </source>
</evidence>
<sequence length="285" mass="30620">MVVVDASAHVWSPDRQRYPWRPRGEEPPHAAYDADPVLLERDLADSGAAGAILVQPSVYADDHTYLGAVVARGNGRYAGVLLWNHHDPDARTTAADSLDRHALAGMRLSAEEDMGRSPWFDGAAGEAAWSLAAERGQPLSLLCGSGQLGSATDWAARCPDVPIVVDHLGLLDPRAGAGPLLDLVARHDHVSVRASALAALSHEPWPYRDLWPALRALLAEAGAQRLVYGTDWPFLDGATSYDAPARALDEALEWTTSERADVLGLNAVRLWGLDVEALARPWAAA</sequence>
<dbReference type="PANTHER" id="PTHR35563:SF2">
    <property type="entry name" value="BARREL METAL-DEPENDENT HYDROLASE, PUTATIVE (AFU_ORTHOLOGUE AFUA_1G16240)-RELATED"/>
    <property type="match status" value="1"/>
</dbReference>
<keyword evidence="3" id="KW-1185">Reference proteome</keyword>
<dbReference type="SUPFAM" id="SSF51556">
    <property type="entry name" value="Metallo-dependent hydrolases"/>
    <property type="match status" value="1"/>
</dbReference>
<evidence type="ECO:0000313" key="3">
    <source>
        <dbReference type="Proteomes" id="UP001499882"/>
    </source>
</evidence>
<name>A0ABP8Z999_9ACTN</name>
<dbReference type="EMBL" id="BAABKN010000025">
    <property type="protein sequence ID" value="GAA4750306.1"/>
    <property type="molecule type" value="Genomic_DNA"/>
</dbReference>
<dbReference type="InterPro" id="IPR052358">
    <property type="entry name" value="Aro_Compnd_Degr_Hydrolases"/>
</dbReference>
<proteinExistence type="predicted"/>
<feature type="domain" description="Amidohydrolase-related" evidence="1">
    <location>
        <begin position="4"/>
        <end position="273"/>
    </location>
</feature>
<dbReference type="PANTHER" id="PTHR35563">
    <property type="entry name" value="BARREL METAL-DEPENDENT HYDROLASE, PUTATIVE (AFU_ORTHOLOGUE AFUA_1G16240)-RELATED"/>
    <property type="match status" value="1"/>
</dbReference>
<gene>
    <name evidence="2" type="ORF">GCM10023350_39330</name>
</gene>
<dbReference type="Gene3D" id="3.20.20.140">
    <property type="entry name" value="Metal-dependent hydrolases"/>
    <property type="match status" value="1"/>
</dbReference>
<organism evidence="2 3">
    <name type="scientific">Nocardioides endophyticus</name>
    <dbReference type="NCBI Taxonomy" id="1353775"/>
    <lineage>
        <taxon>Bacteria</taxon>
        <taxon>Bacillati</taxon>
        <taxon>Actinomycetota</taxon>
        <taxon>Actinomycetes</taxon>
        <taxon>Propionibacteriales</taxon>
        <taxon>Nocardioidaceae</taxon>
        <taxon>Nocardioides</taxon>
    </lineage>
</organism>
<comment type="caution">
    <text evidence="2">The sequence shown here is derived from an EMBL/GenBank/DDBJ whole genome shotgun (WGS) entry which is preliminary data.</text>
</comment>
<evidence type="ECO:0000313" key="2">
    <source>
        <dbReference type="EMBL" id="GAA4750306.1"/>
    </source>
</evidence>